<dbReference type="STRING" id="3469.A0A4Y7ISU7"/>
<keyword evidence="2" id="KW-1185">Reference proteome</keyword>
<dbReference type="EMBL" id="CM010716">
    <property type="protein sequence ID" value="RZC50791.1"/>
    <property type="molecule type" value="Genomic_DNA"/>
</dbReference>
<dbReference type="Gramene" id="RZC50791">
    <property type="protein sequence ID" value="RZC50791"/>
    <property type="gene ID" value="C5167_019215"/>
</dbReference>
<sequence length="83" mass="9291">MSLINVTNEMDIDKDSEVDKTSCDGKKKAAVQAELNRVNKLPTNSSYASHRIRVLNKVLQLMSIKRTPSQDEELELLFAGLSL</sequence>
<proteinExistence type="predicted"/>
<evidence type="ECO:0000313" key="2">
    <source>
        <dbReference type="Proteomes" id="UP000316621"/>
    </source>
</evidence>
<evidence type="ECO:0000313" key="1">
    <source>
        <dbReference type="EMBL" id="RZC50791.1"/>
    </source>
</evidence>
<accession>A0A4Y7ISU7</accession>
<dbReference type="AlphaFoldDB" id="A0A4Y7ISU7"/>
<name>A0A4Y7ISU7_PAPSO</name>
<dbReference type="Proteomes" id="UP000316621">
    <property type="component" value="Chromosome 2"/>
</dbReference>
<dbReference type="OMA" id="GAVHEEM"/>
<organism evidence="1 2">
    <name type="scientific">Papaver somniferum</name>
    <name type="common">Opium poppy</name>
    <dbReference type="NCBI Taxonomy" id="3469"/>
    <lineage>
        <taxon>Eukaryota</taxon>
        <taxon>Viridiplantae</taxon>
        <taxon>Streptophyta</taxon>
        <taxon>Embryophyta</taxon>
        <taxon>Tracheophyta</taxon>
        <taxon>Spermatophyta</taxon>
        <taxon>Magnoliopsida</taxon>
        <taxon>Ranunculales</taxon>
        <taxon>Papaveraceae</taxon>
        <taxon>Papaveroideae</taxon>
        <taxon>Papaver</taxon>
    </lineage>
</organism>
<reference evidence="1 2" key="1">
    <citation type="journal article" date="2018" name="Science">
        <title>The opium poppy genome and morphinan production.</title>
        <authorList>
            <person name="Guo L."/>
            <person name="Winzer T."/>
            <person name="Yang X."/>
            <person name="Li Y."/>
            <person name="Ning Z."/>
            <person name="He Z."/>
            <person name="Teodor R."/>
            <person name="Lu Y."/>
            <person name="Bowser T.A."/>
            <person name="Graham I.A."/>
            <person name="Ye K."/>
        </authorList>
    </citation>
    <scope>NUCLEOTIDE SEQUENCE [LARGE SCALE GENOMIC DNA]</scope>
    <source>
        <strain evidence="2">cv. HN1</strain>
        <tissue evidence="1">Leaves</tissue>
    </source>
</reference>
<gene>
    <name evidence="1" type="ORF">C5167_019215</name>
</gene>
<protein>
    <submittedName>
        <fullName evidence="1">Uncharacterized protein</fullName>
    </submittedName>
</protein>